<dbReference type="InterPro" id="IPR008767">
    <property type="entry name" value="Phage_SPP1_head-tail_adaptor"/>
</dbReference>
<accession>A0A7L5BY30</accession>
<keyword evidence="3" id="KW-1185">Reference proteome</keyword>
<dbReference type="AlphaFoldDB" id="A0A7L5BY30"/>
<evidence type="ECO:0000313" key="3">
    <source>
        <dbReference type="Proteomes" id="UP000503336"/>
    </source>
</evidence>
<dbReference type="NCBIfam" id="TIGR01563">
    <property type="entry name" value="gp16_SPP1"/>
    <property type="match status" value="1"/>
</dbReference>
<name>A0A7L5BY30_9RHOB</name>
<evidence type="ECO:0000313" key="2">
    <source>
        <dbReference type="EMBL" id="QIE54509.1"/>
    </source>
</evidence>
<dbReference type="EMBL" id="CP049056">
    <property type="protein sequence ID" value="QIE54509.1"/>
    <property type="molecule type" value="Genomic_DNA"/>
</dbReference>
<dbReference type="Pfam" id="PF05521">
    <property type="entry name" value="Phage_HCP"/>
    <property type="match status" value="1"/>
</dbReference>
<feature type="compositionally biased region" description="Basic and acidic residues" evidence="1">
    <location>
        <begin position="1"/>
        <end position="16"/>
    </location>
</feature>
<reference evidence="2 3" key="1">
    <citation type="submission" date="2020-02" db="EMBL/GenBank/DDBJ databases">
        <title>complete genome sequence of Rhodobacteraceae bacterium.</title>
        <authorList>
            <person name="Park J."/>
            <person name="Kim Y.-S."/>
            <person name="Kim K.-H."/>
        </authorList>
    </citation>
    <scope>NUCLEOTIDE SEQUENCE [LARGE SCALE GENOMIC DNA]</scope>
    <source>
        <strain evidence="2 3">RR4-56</strain>
    </source>
</reference>
<organism evidence="2 3">
    <name type="scientific">Pikeienuella piscinae</name>
    <dbReference type="NCBI Taxonomy" id="2748098"/>
    <lineage>
        <taxon>Bacteria</taxon>
        <taxon>Pseudomonadati</taxon>
        <taxon>Pseudomonadota</taxon>
        <taxon>Alphaproteobacteria</taxon>
        <taxon>Rhodobacterales</taxon>
        <taxon>Paracoccaceae</taxon>
        <taxon>Pikeienuella</taxon>
    </lineage>
</organism>
<dbReference type="Gene3D" id="2.40.10.270">
    <property type="entry name" value="Bacteriophage SPP1 head-tail adaptor protein"/>
    <property type="match status" value="1"/>
</dbReference>
<gene>
    <name evidence="2" type="ORF">G5B40_03110</name>
</gene>
<dbReference type="KEGG" id="hdh:G5B40_03110"/>
<feature type="region of interest" description="Disordered" evidence="1">
    <location>
        <begin position="1"/>
        <end position="23"/>
    </location>
</feature>
<evidence type="ECO:0000256" key="1">
    <source>
        <dbReference type="SAM" id="MobiDB-lite"/>
    </source>
</evidence>
<dbReference type="Proteomes" id="UP000503336">
    <property type="component" value="Chromosome"/>
</dbReference>
<protein>
    <submittedName>
        <fullName evidence="2">Phage head closure protein</fullName>
    </submittedName>
</protein>
<sequence>MSGELTRRLTLEERATTPDGAGGLSDSWVVRGVHWAEIKTASAREGFAGGRPASRVTHRALIRYADFGSDQRPVPDQRFREGERIFAIRGVAEADDRRERLICWLEEGTLT</sequence>
<proteinExistence type="predicted"/>
<dbReference type="InterPro" id="IPR038666">
    <property type="entry name" value="SSP1_head-tail_sf"/>
</dbReference>
<dbReference type="RefSeq" id="WP_165094845.1">
    <property type="nucleotide sequence ID" value="NZ_CP049056.1"/>
</dbReference>